<accession>A0A1F7I2H0</accession>
<dbReference type="Proteomes" id="UP000176803">
    <property type="component" value="Unassembled WGS sequence"/>
</dbReference>
<feature type="domain" description="D-isomer specific 2-hydroxyacid dehydrogenase NAD-binding" evidence="6">
    <location>
        <begin position="104"/>
        <end position="300"/>
    </location>
</feature>
<comment type="similarity">
    <text evidence="1 4">Belongs to the D-isomer specific 2-hydroxyacid dehydrogenase family.</text>
</comment>
<evidence type="ECO:0000259" key="5">
    <source>
        <dbReference type="Pfam" id="PF00389"/>
    </source>
</evidence>
<dbReference type="PROSITE" id="PS00671">
    <property type="entry name" value="D_2_HYDROXYACID_DH_3"/>
    <property type="match status" value="1"/>
</dbReference>
<feature type="domain" description="D-isomer specific 2-hydroxyacid dehydrogenase catalytic" evidence="5">
    <location>
        <begin position="14"/>
        <end position="324"/>
    </location>
</feature>
<name>A0A1F7I2H0_9BACT</name>
<keyword evidence="2 4" id="KW-0560">Oxidoreductase</keyword>
<evidence type="ECO:0008006" key="9">
    <source>
        <dbReference type="Google" id="ProtNLM"/>
    </source>
</evidence>
<dbReference type="Gene3D" id="3.40.50.720">
    <property type="entry name" value="NAD(P)-binding Rossmann-like Domain"/>
    <property type="match status" value="2"/>
</dbReference>
<organism evidence="7 8">
    <name type="scientific">Candidatus Roizmanbacteria bacterium RIFCSPHIGHO2_12_FULL_41_11</name>
    <dbReference type="NCBI Taxonomy" id="1802052"/>
    <lineage>
        <taxon>Bacteria</taxon>
        <taxon>Candidatus Roizmaniibacteriota</taxon>
    </lineage>
</organism>
<reference evidence="7 8" key="1">
    <citation type="journal article" date="2016" name="Nat. Commun.">
        <title>Thousands of microbial genomes shed light on interconnected biogeochemical processes in an aquifer system.</title>
        <authorList>
            <person name="Anantharaman K."/>
            <person name="Brown C.T."/>
            <person name="Hug L.A."/>
            <person name="Sharon I."/>
            <person name="Castelle C.J."/>
            <person name="Probst A.J."/>
            <person name="Thomas B.C."/>
            <person name="Singh A."/>
            <person name="Wilkins M.J."/>
            <person name="Karaoz U."/>
            <person name="Brodie E.L."/>
            <person name="Williams K.H."/>
            <person name="Hubbard S.S."/>
            <person name="Banfield J.F."/>
        </authorList>
    </citation>
    <scope>NUCLEOTIDE SEQUENCE [LARGE SCALE GENOMIC DNA]</scope>
</reference>
<proteinExistence type="inferred from homology"/>
<dbReference type="PROSITE" id="PS00065">
    <property type="entry name" value="D_2_HYDROXYACID_DH_1"/>
    <property type="match status" value="1"/>
</dbReference>
<evidence type="ECO:0000313" key="7">
    <source>
        <dbReference type="EMBL" id="OGK37557.1"/>
    </source>
</evidence>
<dbReference type="InterPro" id="IPR029753">
    <property type="entry name" value="D-isomer_DH_CS"/>
</dbReference>
<evidence type="ECO:0000256" key="4">
    <source>
        <dbReference type="RuleBase" id="RU003719"/>
    </source>
</evidence>
<gene>
    <name evidence="7" type="ORF">A3F03_01320</name>
</gene>
<keyword evidence="3" id="KW-0520">NAD</keyword>
<evidence type="ECO:0000313" key="8">
    <source>
        <dbReference type="Proteomes" id="UP000176803"/>
    </source>
</evidence>
<protein>
    <recommendedName>
        <fullName evidence="9">Hydroxyacid dehydrogenase</fullName>
    </recommendedName>
</protein>
<dbReference type="PANTHER" id="PTHR43026">
    <property type="entry name" value="2-HYDROXYACID DEHYDROGENASE HOMOLOG 1-RELATED"/>
    <property type="match status" value="1"/>
</dbReference>
<dbReference type="Pfam" id="PF02826">
    <property type="entry name" value="2-Hacid_dh_C"/>
    <property type="match status" value="1"/>
</dbReference>
<dbReference type="Pfam" id="PF00389">
    <property type="entry name" value="2-Hacid_dh"/>
    <property type="match status" value="1"/>
</dbReference>
<dbReference type="InterPro" id="IPR058205">
    <property type="entry name" value="D-LDH-like"/>
</dbReference>
<dbReference type="SUPFAM" id="SSF52283">
    <property type="entry name" value="Formate/glycerate dehydrogenase catalytic domain-like"/>
    <property type="match status" value="1"/>
</dbReference>
<evidence type="ECO:0000259" key="6">
    <source>
        <dbReference type="Pfam" id="PF02826"/>
    </source>
</evidence>
<dbReference type="InterPro" id="IPR006139">
    <property type="entry name" value="D-isomer_2_OHA_DH_cat_dom"/>
</dbReference>
<dbReference type="AlphaFoldDB" id="A0A1F7I2H0"/>
<dbReference type="PANTHER" id="PTHR43026:SF1">
    <property type="entry name" value="2-HYDROXYACID DEHYDROGENASE HOMOLOG 1-RELATED"/>
    <property type="match status" value="1"/>
</dbReference>
<dbReference type="InterPro" id="IPR006140">
    <property type="entry name" value="D-isomer_DH_NAD-bd"/>
</dbReference>
<dbReference type="InterPro" id="IPR029752">
    <property type="entry name" value="D-isomer_DH_CS1"/>
</dbReference>
<sequence length="332" mass="37692">MKIVFFEVQNWEKKLLLSAFPKAILTHEKLTIDNASRYQEAKIISCFIYSALNAEVLKLLPHLVYIGTRSTGYDHIDVDYCKKNHILVTNVPEYGTNTVAEHTFALILSLTRKIYQSINQSKNLNFDQTTIRGIDLYGKTLGIVGLGKIGQQVLRIAKGFQMNVLVYNRTKDSKLAQKLDFQYVELEVLLARSDIVSLHLALNEHTKHIVNKKRIGQFKKGAYLVNTARGGLIETEAIIDGLEQQILEGVGLDVLEEEKELNEEIAILSSEYKRAVDLKTLVYNHILINHPKVLITPHNAFNSVEALHRIANTSIKNMQNFIVKRLKDITVV</sequence>
<evidence type="ECO:0000256" key="1">
    <source>
        <dbReference type="ARBA" id="ARBA00005854"/>
    </source>
</evidence>
<evidence type="ECO:0000256" key="3">
    <source>
        <dbReference type="ARBA" id="ARBA00023027"/>
    </source>
</evidence>
<comment type="caution">
    <text evidence="7">The sequence shown here is derived from an EMBL/GenBank/DDBJ whole genome shotgun (WGS) entry which is preliminary data.</text>
</comment>
<evidence type="ECO:0000256" key="2">
    <source>
        <dbReference type="ARBA" id="ARBA00023002"/>
    </source>
</evidence>
<dbReference type="GO" id="GO:0051287">
    <property type="term" value="F:NAD binding"/>
    <property type="evidence" value="ECO:0007669"/>
    <property type="project" value="InterPro"/>
</dbReference>
<dbReference type="GO" id="GO:0008720">
    <property type="term" value="F:D-lactate dehydrogenase (NAD+) activity"/>
    <property type="evidence" value="ECO:0007669"/>
    <property type="project" value="TreeGrafter"/>
</dbReference>
<dbReference type="InterPro" id="IPR036291">
    <property type="entry name" value="NAD(P)-bd_dom_sf"/>
</dbReference>
<dbReference type="EMBL" id="MGAC01000037">
    <property type="protein sequence ID" value="OGK37557.1"/>
    <property type="molecule type" value="Genomic_DNA"/>
</dbReference>
<dbReference type="SUPFAM" id="SSF51735">
    <property type="entry name" value="NAD(P)-binding Rossmann-fold domains"/>
    <property type="match status" value="1"/>
</dbReference>